<feature type="compositionally biased region" description="Basic and acidic residues" evidence="9">
    <location>
        <begin position="288"/>
        <end position="298"/>
    </location>
</feature>
<dbReference type="GO" id="GO:0005078">
    <property type="term" value="F:MAP-kinase scaffold activity"/>
    <property type="evidence" value="ECO:0007669"/>
    <property type="project" value="TreeGrafter"/>
</dbReference>
<keyword evidence="8" id="KW-0175">Coiled coil</keyword>
<evidence type="ECO:0000256" key="5">
    <source>
        <dbReference type="ARBA" id="ARBA00022723"/>
    </source>
</evidence>
<dbReference type="InterPro" id="IPR011993">
    <property type="entry name" value="PH-like_dom_sf"/>
</dbReference>
<dbReference type="InterPro" id="IPR001849">
    <property type="entry name" value="PH_domain"/>
</dbReference>
<dbReference type="PANTHER" id="PTHR13944">
    <property type="entry name" value="AGAP007712-PA"/>
    <property type="match status" value="1"/>
</dbReference>
<evidence type="ECO:0000256" key="1">
    <source>
        <dbReference type="ARBA" id="ARBA00004496"/>
    </source>
</evidence>
<comment type="subcellular location">
    <subcellularLocation>
        <location evidence="1">Cytoplasm</location>
    </subcellularLocation>
</comment>
<dbReference type="Gene3D" id="2.30.29.30">
    <property type="entry name" value="Pleckstrin-homology domain (PH domain)/Phosphotyrosine-binding domain (PTB)"/>
    <property type="match status" value="1"/>
</dbReference>
<dbReference type="GO" id="GO:0071875">
    <property type="term" value="P:adrenergic receptor signaling pathway"/>
    <property type="evidence" value="ECO:0007669"/>
    <property type="project" value="TreeGrafter"/>
</dbReference>
<evidence type="ECO:0000256" key="9">
    <source>
        <dbReference type="SAM" id="MobiDB-lite"/>
    </source>
</evidence>
<evidence type="ECO:0000259" key="11">
    <source>
        <dbReference type="PROSITE" id="PS50010"/>
    </source>
</evidence>
<feature type="compositionally biased region" description="Basic and acidic residues" evidence="9">
    <location>
        <begin position="1612"/>
        <end position="1624"/>
    </location>
</feature>
<keyword evidence="13" id="KW-1185">Reference proteome</keyword>
<dbReference type="GO" id="GO:0035023">
    <property type="term" value="P:regulation of Rho protein signal transduction"/>
    <property type="evidence" value="ECO:0007669"/>
    <property type="project" value="TreeGrafter"/>
</dbReference>
<protein>
    <submittedName>
        <fullName evidence="12">A-kinase anchoring protein 13</fullName>
    </submittedName>
</protein>
<feature type="domain" description="PH" evidence="10">
    <location>
        <begin position="1240"/>
        <end position="1346"/>
    </location>
</feature>
<reference evidence="12" key="2">
    <citation type="submission" date="2025-08" db="UniProtKB">
        <authorList>
            <consortium name="Ensembl"/>
        </authorList>
    </citation>
    <scope>IDENTIFICATION</scope>
</reference>
<keyword evidence="4" id="KW-0344">Guanine-nucleotide releasing factor</keyword>
<dbReference type="GO" id="GO:0005085">
    <property type="term" value="F:guanyl-nucleotide exchange factor activity"/>
    <property type="evidence" value="ECO:0007669"/>
    <property type="project" value="UniProtKB-KW"/>
</dbReference>
<reference evidence="12" key="1">
    <citation type="submission" date="2018-09" db="EMBL/GenBank/DDBJ databases">
        <title>Common duck and Muscovy duck high density SNP chip.</title>
        <authorList>
            <person name="Vignal A."/>
            <person name="Thebault N."/>
            <person name="Warren W.C."/>
        </authorList>
    </citation>
    <scope>NUCLEOTIDE SEQUENCE [LARGE SCALE GENOMIC DNA]</scope>
</reference>
<dbReference type="SUPFAM" id="SSF50729">
    <property type="entry name" value="PH domain-like"/>
    <property type="match status" value="1"/>
</dbReference>
<dbReference type="FunFam" id="1.20.900.10:FF:000004">
    <property type="entry name" value="Rho guanine nucleotide exchange factor 2"/>
    <property type="match status" value="1"/>
</dbReference>
<keyword evidence="3" id="KW-0597">Phosphoprotein</keyword>
<dbReference type="Pfam" id="PF00621">
    <property type="entry name" value="RhoGEF"/>
    <property type="match status" value="1"/>
</dbReference>
<feature type="region of interest" description="Disordered" evidence="9">
    <location>
        <begin position="595"/>
        <end position="713"/>
    </location>
</feature>
<dbReference type="InterPro" id="IPR036770">
    <property type="entry name" value="Ankyrin_rpt-contain_sf"/>
</dbReference>
<dbReference type="InterPro" id="IPR035899">
    <property type="entry name" value="DBL_dom_sf"/>
</dbReference>
<keyword evidence="7" id="KW-0862">Zinc</keyword>
<feature type="compositionally biased region" description="Basic residues" evidence="9">
    <location>
        <begin position="1767"/>
        <end position="1777"/>
    </location>
</feature>
<feature type="region of interest" description="Disordered" evidence="9">
    <location>
        <begin position="1577"/>
        <end position="1624"/>
    </location>
</feature>
<feature type="compositionally biased region" description="Polar residues" evidence="9">
    <location>
        <begin position="610"/>
        <end position="627"/>
    </location>
</feature>
<evidence type="ECO:0000256" key="3">
    <source>
        <dbReference type="ARBA" id="ARBA00022553"/>
    </source>
</evidence>
<keyword evidence="2" id="KW-0963">Cytoplasm</keyword>
<dbReference type="GO" id="GO:0016020">
    <property type="term" value="C:membrane"/>
    <property type="evidence" value="ECO:0007669"/>
    <property type="project" value="TreeGrafter"/>
</dbReference>
<dbReference type="PROSITE" id="PS50003">
    <property type="entry name" value="PH_DOMAIN"/>
    <property type="match status" value="1"/>
</dbReference>
<keyword evidence="6" id="KW-0863">Zinc-finger</keyword>
<dbReference type="Proteomes" id="UP000694556">
    <property type="component" value="Chromosome 11"/>
</dbReference>
<dbReference type="InterPro" id="IPR051632">
    <property type="entry name" value="Rho_GEF"/>
</dbReference>
<dbReference type="GO" id="GO:0043123">
    <property type="term" value="P:positive regulation of canonical NF-kappaB signal transduction"/>
    <property type="evidence" value="ECO:0007669"/>
    <property type="project" value="TreeGrafter"/>
</dbReference>
<evidence type="ECO:0000256" key="6">
    <source>
        <dbReference type="ARBA" id="ARBA00022771"/>
    </source>
</evidence>
<evidence type="ECO:0000259" key="10">
    <source>
        <dbReference type="PROSITE" id="PS50003"/>
    </source>
</evidence>
<evidence type="ECO:0000256" key="4">
    <source>
        <dbReference type="ARBA" id="ARBA00022658"/>
    </source>
</evidence>
<keyword evidence="5" id="KW-0479">Metal-binding</keyword>
<accession>A0A8C3C585</accession>
<name>A0A8C3C585_CAIMO</name>
<reference evidence="12" key="3">
    <citation type="submission" date="2025-09" db="UniProtKB">
        <authorList>
            <consortium name="Ensembl"/>
        </authorList>
    </citation>
    <scope>IDENTIFICATION</scope>
</reference>
<feature type="compositionally biased region" description="Polar residues" evidence="9">
    <location>
        <begin position="1735"/>
        <end position="1745"/>
    </location>
</feature>
<evidence type="ECO:0000256" key="2">
    <source>
        <dbReference type="ARBA" id="ARBA00022490"/>
    </source>
</evidence>
<feature type="compositionally biased region" description="Polar residues" evidence="9">
    <location>
        <begin position="1688"/>
        <end position="1705"/>
    </location>
</feature>
<dbReference type="InterPro" id="IPR041020">
    <property type="entry name" value="PH_16"/>
</dbReference>
<dbReference type="PANTHER" id="PTHR13944:SF18">
    <property type="entry name" value="A-KINASE ANCHOR PROTEIN 13"/>
    <property type="match status" value="1"/>
</dbReference>
<proteinExistence type="predicted"/>
<dbReference type="Ensembl" id="ENSCMMT00000016057.1">
    <property type="protein sequence ID" value="ENSCMMP00000014573.1"/>
    <property type="gene ID" value="ENSCMMG00000006474.1"/>
</dbReference>
<evidence type="ECO:0000256" key="8">
    <source>
        <dbReference type="ARBA" id="ARBA00023054"/>
    </source>
</evidence>
<dbReference type="GO" id="GO:0008270">
    <property type="term" value="F:zinc ion binding"/>
    <property type="evidence" value="ECO:0007669"/>
    <property type="project" value="UniProtKB-KW"/>
</dbReference>
<feature type="compositionally biased region" description="Polar residues" evidence="9">
    <location>
        <begin position="308"/>
        <end position="323"/>
    </location>
</feature>
<organism evidence="12 13">
    <name type="scientific">Cairina moschata</name>
    <name type="common">Muscovy duck</name>
    <dbReference type="NCBI Taxonomy" id="8855"/>
    <lineage>
        <taxon>Eukaryota</taxon>
        <taxon>Metazoa</taxon>
        <taxon>Chordata</taxon>
        <taxon>Craniata</taxon>
        <taxon>Vertebrata</taxon>
        <taxon>Euteleostomi</taxon>
        <taxon>Archelosauria</taxon>
        <taxon>Archosauria</taxon>
        <taxon>Dinosauria</taxon>
        <taxon>Saurischia</taxon>
        <taxon>Theropoda</taxon>
        <taxon>Coelurosauria</taxon>
        <taxon>Aves</taxon>
        <taxon>Neognathae</taxon>
        <taxon>Galloanserae</taxon>
        <taxon>Anseriformes</taxon>
        <taxon>Anatidae</taxon>
        <taxon>Anatinae</taxon>
        <taxon>Cairina</taxon>
    </lineage>
</organism>
<dbReference type="SUPFAM" id="SSF48065">
    <property type="entry name" value="DBL homology domain (DH-domain)"/>
    <property type="match status" value="1"/>
</dbReference>
<sequence length="1797" mass="201441">MKLSKNIYLMYRPNKGDSVITVQLTEEDKVEDDVVFYLVFTGSTVQHCTSTRKINPGSLETISPGHDCCETVKVVLCASKEGHPILVVAEESFQFIQDEAYDAAQFLATCAGNQQALIFTRFLDRSRPPAADVDFLDEKVALAFRHLKLPAEWNVLGADQSLNENIPRETLMHFAVRLGLLRLTWFLLQQPGGRGALSIHNNEGATPVSLALERGYQKLHQLLTEEEAREPDSWSTLSHTVHAGEYCVKHHRRLDVYLLTAETKEGTKASLESDIRQLQLHMQSHHLEEMAGEGREESPSDGVHLDSGQLSDQAHQGDKSPNGSLGAVSDGPNGLLSLGDAESPACSCESKNTVTLGEKEEEGPASVEGSGAVSDENGCTASPHAGVNGAVNLPSCGNSDEEAGMTSAGVVLDQAGLCSKDSTHQEAPAAEERAAESAVPGLQTAGEAPASPAVILSTEKYSFWHIVMVCLVMRRKQKKKVTFEVFITGTKLHHNHIPAGQCRIKSQKRLTEDSKSGLSLICCFCFFQINRESWCSLEPCPDSSLLEQCENFLEDGLSSVCASSQGVLKRESGSESDLFPLPGDGMEDLVFGKPEEEQSACDVTSSSSSADDTMSLERNSSLGSDTSLPFPPAVSFMQPKDRRSLDGSCTSMVAPEGGEGEPAGLGEKDEELDSITDVPTPSSVLRNSMRPLSPFRRHSWGPGKNATNEAEINQRSYSLEGLAGDAGESKKPSANLEAASLSSKDLRRSPLASNQCGSLVLLTEELEQGEIGDYDRQMHPTSQPQGFNFCTSSVSSPLTKSVSLMSISKPALDSEIDLCKVTRHSFIFSWQEKEKDKEKTKEKDKDSKEKEKDKKLLNGHLFTATSVVAQATCYHCMKPFNKDSYYCASKSCLISSPPFERPRSAILAPDENTVTSIFNNRRSQQTTALSKSVSIQNIAGVGNDDSLIHTWKFLSQSTDSLHKISRVNESMESLVDEGADMNEGQLMGDLELDSKLLEAESWSQVVDSKFLQQQNKDVVKRQDVIYELMQTEMHHVRTLKIMNDVYSAGMLKELQYDQQIVDKIFPCLENLLHIHSHFFQRILERKKESLADKSEKNFVIKRIGDILVNQFSGENAERMKKTYGKFCGHHNEAVNNFKDLYSKDKRFQAFVKKKMSSSLVRRLGISECILLVTQRITKYPVLLQRILQYTKENEVEHEDLTQSLNLVKDVIAAVNSKVSNYEKKTRLDEIYNRTDSKSIMRMKSGQMFAREDLRHRKLIRDGPVSLKNAAGRLVVLFFFFFFSEKDPDQKSTVISLKKLIVREVAHEEKGLFLISMGVKDPEMVEVHASSKEERNGWKEIIQDTINTMDKDEDEGVPCESEFEKKVSDTRVRALKEQLHQKDKQILVLLEEKTKIFRDMADTSAQEDMPGSRLLFRANTEEAPKGEAIMKTAINEVELLQDLVNRSLGCALGQQVSTTIDQEGVGPISLPRRAETFGGFDSHQMNASKCGVKDEGDDAQDLRRTESDSILKKVSLGLSVCYRSEFKRGVVLQQDTYIEDQKLALSERALTRSFFRPTSLLEQEKQRNLEKQRQELANLKKQQAQHQEERRRREKEWEARENQLTEQEAQLAQREEQVHRGRQDLEREREELQVKKASYQLDLERLRTAQKQLEREKAQLKRDMERLPQMWLETDHNQVSNTHEKLARVSSQSSIEDFSKQKSPSLPKQGHFDAELSVSPKRNSLSRTHKEKSTFHLLSTTNQTNKAAEEQPQMPTRLFSLSKPKEKKEKKKKGRGHRSQQSDSHSSEAPPEGEEIFC</sequence>
<dbReference type="CDD" id="cd00160">
    <property type="entry name" value="RhoGEF"/>
    <property type="match status" value="1"/>
</dbReference>
<dbReference type="GO" id="GO:0015629">
    <property type="term" value="C:actin cytoskeleton"/>
    <property type="evidence" value="ECO:0007669"/>
    <property type="project" value="TreeGrafter"/>
</dbReference>
<dbReference type="PROSITE" id="PS50010">
    <property type="entry name" value="DH_2"/>
    <property type="match status" value="1"/>
</dbReference>
<feature type="domain" description="DH" evidence="11">
    <location>
        <begin position="1020"/>
        <end position="1217"/>
    </location>
</feature>
<evidence type="ECO:0000313" key="13">
    <source>
        <dbReference type="Proteomes" id="UP000694556"/>
    </source>
</evidence>
<feature type="compositionally biased region" description="Basic and acidic residues" evidence="9">
    <location>
        <begin position="1585"/>
        <end position="1602"/>
    </location>
</feature>
<dbReference type="SUPFAM" id="SSF48403">
    <property type="entry name" value="Ankyrin repeat"/>
    <property type="match status" value="1"/>
</dbReference>
<dbReference type="SMART" id="SM00233">
    <property type="entry name" value="PH"/>
    <property type="match status" value="1"/>
</dbReference>
<feature type="region of interest" description="Disordered" evidence="9">
    <location>
        <begin position="288"/>
        <end position="389"/>
    </location>
</feature>
<feature type="compositionally biased region" description="Polar residues" evidence="9">
    <location>
        <begin position="677"/>
        <end position="686"/>
    </location>
</feature>
<dbReference type="Pfam" id="PF17838">
    <property type="entry name" value="PH_16"/>
    <property type="match status" value="1"/>
</dbReference>
<dbReference type="SMART" id="SM00325">
    <property type="entry name" value="RhoGEF"/>
    <property type="match status" value="1"/>
</dbReference>
<dbReference type="InterPro" id="IPR000219">
    <property type="entry name" value="DH_dom"/>
</dbReference>
<evidence type="ECO:0000256" key="7">
    <source>
        <dbReference type="ARBA" id="ARBA00022833"/>
    </source>
</evidence>
<dbReference type="GO" id="GO:0005737">
    <property type="term" value="C:cytoplasm"/>
    <property type="evidence" value="ECO:0007669"/>
    <property type="project" value="UniProtKB-SubCell"/>
</dbReference>
<evidence type="ECO:0000313" key="12">
    <source>
        <dbReference type="Ensembl" id="ENSCMMP00000014573.1"/>
    </source>
</evidence>
<dbReference type="Gene3D" id="1.20.900.10">
    <property type="entry name" value="Dbl homology (DH) domain"/>
    <property type="match status" value="1"/>
</dbReference>
<feature type="region of interest" description="Disordered" evidence="9">
    <location>
        <begin position="1673"/>
        <end position="1797"/>
    </location>
</feature>